<dbReference type="AlphaFoldDB" id="A0A2P2KGA8"/>
<dbReference type="EMBL" id="GGEC01024281">
    <property type="protein sequence ID" value="MBX04765.1"/>
    <property type="molecule type" value="Transcribed_RNA"/>
</dbReference>
<reference evidence="1" key="1">
    <citation type="submission" date="2018-02" db="EMBL/GenBank/DDBJ databases">
        <title>Rhizophora mucronata_Transcriptome.</title>
        <authorList>
            <person name="Meera S.P."/>
            <person name="Sreeshan A."/>
            <person name="Augustine A."/>
        </authorList>
    </citation>
    <scope>NUCLEOTIDE SEQUENCE</scope>
    <source>
        <tissue evidence="1">Leaf</tissue>
    </source>
</reference>
<organism evidence="1">
    <name type="scientific">Rhizophora mucronata</name>
    <name type="common">Asiatic mangrove</name>
    <dbReference type="NCBI Taxonomy" id="61149"/>
    <lineage>
        <taxon>Eukaryota</taxon>
        <taxon>Viridiplantae</taxon>
        <taxon>Streptophyta</taxon>
        <taxon>Embryophyta</taxon>
        <taxon>Tracheophyta</taxon>
        <taxon>Spermatophyta</taxon>
        <taxon>Magnoliopsida</taxon>
        <taxon>eudicotyledons</taxon>
        <taxon>Gunneridae</taxon>
        <taxon>Pentapetalae</taxon>
        <taxon>rosids</taxon>
        <taxon>fabids</taxon>
        <taxon>Malpighiales</taxon>
        <taxon>Rhizophoraceae</taxon>
        <taxon>Rhizophora</taxon>
    </lineage>
</organism>
<evidence type="ECO:0000313" key="1">
    <source>
        <dbReference type="EMBL" id="MBX04765.1"/>
    </source>
</evidence>
<protein>
    <submittedName>
        <fullName evidence="1">Uncharacterized protein</fullName>
    </submittedName>
</protein>
<sequence>MGLFLSALPLVGLFIFLQFLFVSQEISEGQGKFKYPFPSA</sequence>
<name>A0A2P2KGA8_RHIMU</name>
<accession>A0A2P2KGA8</accession>
<proteinExistence type="predicted"/>